<keyword evidence="3" id="KW-0133">Cell shape</keyword>
<feature type="transmembrane region" description="Helical" evidence="6">
    <location>
        <begin position="380"/>
        <end position="401"/>
    </location>
</feature>
<dbReference type="PANTHER" id="PTHR30474">
    <property type="entry name" value="CELL CYCLE PROTEIN"/>
    <property type="match status" value="1"/>
</dbReference>
<keyword evidence="8" id="KW-1185">Reference proteome</keyword>
<keyword evidence="4 6" id="KW-1133">Transmembrane helix</keyword>
<evidence type="ECO:0000256" key="3">
    <source>
        <dbReference type="ARBA" id="ARBA00022960"/>
    </source>
</evidence>
<feature type="transmembrane region" description="Helical" evidence="6">
    <location>
        <begin position="175"/>
        <end position="195"/>
    </location>
</feature>
<protein>
    <submittedName>
        <fullName evidence="7">Cell division protein FtsW (Lipid II flippase)</fullName>
    </submittedName>
</protein>
<gene>
    <name evidence="7" type="ORF">FHX50_001425</name>
</gene>
<keyword evidence="7" id="KW-0132">Cell division</keyword>
<dbReference type="RefSeq" id="WP_183376038.1">
    <property type="nucleotide sequence ID" value="NZ_CBCSFZ010000006.1"/>
</dbReference>
<evidence type="ECO:0000256" key="1">
    <source>
        <dbReference type="ARBA" id="ARBA00004141"/>
    </source>
</evidence>
<keyword evidence="2 6" id="KW-0812">Transmembrane</keyword>
<organism evidence="7 8">
    <name type="scientific">Helcobacillus massiliensis</name>
    <dbReference type="NCBI Taxonomy" id="521392"/>
    <lineage>
        <taxon>Bacteria</taxon>
        <taxon>Bacillati</taxon>
        <taxon>Actinomycetota</taxon>
        <taxon>Actinomycetes</taxon>
        <taxon>Micrococcales</taxon>
        <taxon>Dermabacteraceae</taxon>
        <taxon>Helcobacillus</taxon>
    </lineage>
</organism>
<dbReference type="AlphaFoldDB" id="A0A839QWH3"/>
<dbReference type="GO" id="GO:0051301">
    <property type="term" value="P:cell division"/>
    <property type="evidence" value="ECO:0007669"/>
    <property type="project" value="UniProtKB-KW"/>
</dbReference>
<feature type="transmembrane region" description="Helical" evidence="6">
    <location>
        <begin position="239"/>
        <end position="255"/>
    </location>
</feature>
<dbReference type="InterPro" id="IPR001182">
    <property type="entry name" value="FtsW/RodA"/>
</dbReference>
<evidence type="ECO:0000313" key="7">
    <source>
        <dbReference type="EMBL" id="MBB3023140.1"/>
    </source>
</evidence>
<comment type="subcellular location">
    <subcellularLocation>
        <location evidence="1">Membrane</location>
        <topology evidence="1">Multi-pass membrane protein</topology>
    </subcellularLocation>
</comment>
<reference evidence="7 8" key="1">
    <citation type="submission" date="2020-08" db="EMBL/GenBank/DDBJ databases">
        <title>Sequencing the genomes of 1000 actinobacteria strains.</title>
        <authorList>
            <person name="Klenk H.-P."/>
        </authorList>
    </citation>
    <scope>NUCLEOTIDE SEQUENCE [LARGE SCALE GENOMIC DNA]</scope>
    <source>
        <strain evidence="7 8">DSM 23040</strain>
    </source>
</reference>
<evidence type="ECO:0000256" key="5">
    <source>
        <dbReference type="ARBA" id="ARBA00023136"/>
    </source>
</evidence>
<feature type="transmembrane region" description="Helical" evidence="6">
    <location>
        <begin position="262"/>
        <end position="279"/>
    </location>
</feature>
<comment type="caution">
    <text evidence="7">The sequence shown here is derived from an EMBL/GenBank/DDBJ whole genome shotgun (WGS) entry which is preliminary data.</text>
</comment>
<dbReference type="PANTHER" id="PTHR30474:SF3">
    <property type="entry name" value="PEPTIDOGLYCAN GLYCOSYLTRANSFERASE RODA"/>
    <property type="match status" value="1"/>
</dbReference>
<evidence type="ECO:0000256" key="4">
    <source>
        <dbReference type="ARBA" id="ARBA00022989"/>
    </source>
</evidence>
<dbReference type="Pfam" id="PF01098">
    <property type="entry name" value="FTSW_RODA_SPOVE"/>
    <property type="match status" value="1"/>
</dbReference>
<dbReference type="GO" id="GO:0032153">
    <property type="term" value="C:cell division site"/>
    <property type="evidence" value="ECO:0007669"/>
    <property type="project" value="TreeGrafter"/>
</dbReference>
<keyword evidence="5 6" id="KW-0472">Membrane</keyword>
<feature type="transmembrane region" description="Helical" evidence="6">
    <location>
        <begin position="413"/>
        <end position="432"/>
    </location>
</feature>
<proteinExistence type="predicted"/>
<dbReference type="Proteomes" id="UP000568050">
    <property type="component" value="Unassembled WGS sequence"/>
</dbReference>
<accession>A0A839QWH3</accession>
<evidence type="ECO:0000313" key="8">
    <source>
        <dbReference type="Proteomes" id="UP000568050"/>
    </source>
</evidence>
<dbReference type="EMBL" id="JACHWP010000003">
    <property type="protein sequence ID" value="MBB3023140.1"/>
    <property type="molecule type" value="Genomic_DNA"/>
</dbReference>
<feature type="transmembrane region" description="Helical" evidence="6">
    <location>
        <begin position="141"/>
        <end position="163"/>
    </location>
</feature>
<name>A0A839QWH3_9MICO</name>
<feature type="transmembrane region" description="Helical" evidence="6">
    <location>
        <begin position="46"/>
        <end position="66"/>
    </location>
</feature>
<feature type="transmembrane region" description="Helical" evidence="6">
    <location>
        <begin position="73"/>
        <end position="92"/>
    </location>
</feature>
<dbReference type="GO" id="GO:0005886">
    <property type="term" value="C:plasma membrane"/>
    <property type="evidence" value="ECO:0007669"/>
    <property type="project" value="TreeGrafter"/>
</dbReference>
<feature type="transmembrane region" description="Helical" evidence="6">
    <location>
        <begin position="112"/>
        <end position="129"/>
    </location>
</feature>
<feature type="transmembrane region" description="Helical" evidence="6">
    <location>
        <begin position="14"/>
        <end position="34"/>
    </location>
</feature>
<sequence>MATVVTYQARTRRLLLAALTVAALVLGAGALLMVDFGRRDGIQPETLWEIGIVSAVALVLAGVVAVRAPFADPLILPVTVLLNMVGLAEIRSVDLVYEEFTRWGHGFSSRQVMWTGIAMALALLVFFIVRDHRTMRRYTWITGAVGLAFLLLPLMPIIGSASYGARIWIRIGSYSFQPAEIAKIMFAIFFAGFLVSRRDTLALAGPRILGVTLPRWADFGPILGAWLCATAVLVFQNDLGTSLLFFGLFVVMLYTATDRLSWLIIGAAMFTPPALLSVTKLSHVQRRLECWLDPMSSANFANCGQINNGIYGLANGGLIGTGLGQGRQDLVPFAQSDYIFASLGEELGLIGVFALLMLYGILVQRGLRAAIGMPDGFGKLLAAGLAFSIGLQIFIVVGGVTRVVPLTGLTLPFMAAGGSSLVANWIIIALLIKLSDAARRPAARTLDKASAKKVEEATAA</sequence>
<evidence type="ECO:0000256" key="2">
    <source>
        <dbReference type="ARBA" id="ARBA00022692"/>
    </source>
</evidence>
<feature type="transmembrane region" description="Helical" evidence="6">
    <location>
        <begin position="338"/>
        <end position="359"/>
    </location>
</feature>
<dbReference type="GO" id="GO:0015648">
    <property type="term" value="F:lipid-linked peptidoglycan transporter activity"/>
    <property type="evidence" value="ECO:0007669"/>
    <property type="project" value="TreeGrafter"/>
</dbReference>
<evidence type="ECO:0000256" key="6">
    <source>
        <dbReference type="SAM" id="Phobius"/>
    </source>
</evidence>
<dbReference type="GO" id="GO:0008360">
    <property type="term" value="P:regulation of cell shape"/>
    <property type="evidence" value="ECO:0007669"/>
    <property type="project" value="UniProtKB-KW"/>
</dbReference>
<keyword evidence="7" id="KW-0131">Cell cycle</keyword>